<keyword evidence="1" id="KW-0472">Membrane</keyword>
<name>A0A1H8KQ70_9SPHI</name>
<accession>A0A1H8KQ70</accession>
<protein>
    <submittedName>
        <fullName evidence="2">Uncharacterized protein</fullName>
    </submittedName>
</protein>
<sequence length="62" mass="6882">MKKIKKFIRVCGLILFMILAVAGIGILGVAPTLTKDRKLFADKHPTTEIAEKAETDQEKPDE</sequence>
<keyword evidence="3" id="KW-1185">Reference proteome</keyword>
<gene>
    <name evidence="2" type="ORF">SAMN05192574_104718</name>
</gene>
<dbReference type="OrthoDB" id="799366at2"/>
<feature type="transmembrane region" description="Helical" evidence="1">
    <location>
        <begin position="7"/>
        <end position="30"/>
    </location>
</feature>
<dbReference type="Proteomes" id="UP000198942">
    <property type="component" value="Unassembled WGS sequence"/>
</dbReference>
<dbReference type="EMBL" id="FOCL01000004">
    <property type="protein sequence ID" value="SEN95049.1"/>
    <property type="molecule type" value="Genomic_DNA"/>
</dbReference>
<dbReference type="RefSeq" id="WP_091211762.1">
    <property type="nucleotide sequence ID" value="NZ_FOCL01000004.1"/>
</dbReference>
<evidence type="ECO:0000313" key="3">
    <source>
        <dbReference type="Proteomes" id="UP000198942"/>
    </source>
</evidence>
<dbReference type="STRING" id="551995.SAMN05192574_104718"/>
<keyword evidence="1" id="KW-0812">Transmembrane</keyword>
<organism evidence="2 3">
    <name type="scientific">Mucilaginibacter gossypiicola</name>
    <dbReference type="NCBI Taxonomy" id="551995"/>
    <lineage>
        <taxon>Bacteria</taxon>
        <taxon>Pseudomonadati</taxon>
        <taxon>Bacteroidota</taxon>
        <taxon>Sphingobacteriia</taxon>
        <taxon>Sphingobacteriales</taxon>
        <taxon>Sphingobacteriaceae</taxon>
        <taxon>Mucilaginibacter</taxon>
    </lineage>
</organism>
<proteinExistence type="predicted"/>
<dbReference type="AlphaFoldDB" id="A0A1H8KQ70"/>
<reference evidence="3" key="1">
    <citation type="submission" date="2016-10" db="EMBL/GenBank/DDBJ databases">
        <authorList>
            <person name="Varghese N."/>
            <person name="Submissions S."/>
        </authorList>
    </citation>
    <scope>NUCLEOTIDE SEQUENCE [LARGE SCALE GENOMIC DNA]</scope>
    <source>
        <strain evidence="3">Gh-48</strain>
    </source>
</reference>
<evidence type="ECO:0000313" key="2">
    <source>
        <dbReference type="EMBL" id="SEN95049.1"/>
    </source>
</evidence>
<evidence type="ECO:0000256" key="1">
    <source>
        <dbReference type="SAM" id="Phobius"/>
    </source>
</evidence>
<keyword evidence="1" id="KW-1133">Transmembrane helix</keyword>